<keyword evidence="1" id="KW-1133">Transmembrane helix</keyword>
<evidence type="ECO:0000313" key="2">
    <source>
        <dbReference type="EMBL" id="USS91641.1"/>
    </source>
</evidence>
<dbReference type="Proteomes" id="UP001056093">
    <property type="component" value="Chromosome"/>
</dbReference>
<evidence type="ECO:0000256" key="1">
    <source>
        <dbReference type="SAM" id="Phobius"/>
    </source>
</evidence>
<keyword evidence="1" id="KW-0812">Transmembrane</keyword>
<feature type="transmembrane region" description="Helical" evidence="1">
    <location>
        <begin position="58"/>
        <end position="79"/>
    </location>
</feature>
<accession>A0ABY5BYQ4</accession>
<feature type="transmembrane region" description="Helical" evidence="1">
    <location>
        <begin position="6"/>
        <end position="22"/>
    </location>
</feature>
<keyword evidence="3" id="KW-1185">Reference proteome</keyword>
<evidence type="ECO:0000313" key="3">
    <source>
        <dbReference type="Proteomes" id="UP001056093"/>
    </source>
</evidence>
<protein>
    <submittedName>
        <fullName evidence="2">Uncharacterized protein</fullName>
    </submittedName>
</protein>
<gene>
    <name evidence="2" type="ORF">M3M36_04765</name>
</gene>
<reference evidence="2" key="1">
    <citation type="submission" date="2022-05" db="EMBL/GenBank/DDBJ databases">
        <authorList>
            <person name="Oliphant S.A."/>
            <person name="Watson-Haigh N.S."/>
            <person name="Sumby K.M."/>
            <person name="Gardner J.M."/>
            <person name="Jiranek V."/>
        </authorList>
    </citation>
    <scope>NUCLEOTIDE SEQUENCE</scope>
    <source>
        <strain evidence="2">KI3_B9</strain>
    </source>
</reference>
<keyword evidence="1" id="KW-0472">Membrane</keyword>
<organism evidence="2 3">
    <name type="scientific">Fructobacillus americanaquae</name>
    <dbReference type="NCBI Taxonomy" id="2940302"/>
    <lineage>
        <taxon>Bacteria</taxon>
        <taxon>Bacillati</taxon>
        <taxon>Bacillota</taxon>
        <taxon>Bacilli</taxon>
        <taxon>Lactobacillales</taxon>
        <taxon>Lactobacillaceae</taxon>
        <taxon>Fructobacillus</taxon>
    </lineage>
</organism>
<dbReference type="EMBL" id="CP097122">
    <property type="protein sequence ID" value="USS91641.1"/>
    <property type="molecule type" value="Genomic_DNA"/>
</dbReference>
<sequence>MLTPLIYLLLALIVIAIVAVAIDKRNFIVGSLLIFSLLLTVMALYLKLAGYVLDQQVPVMNVLVILLPIVVIAFLIFLVGV</sequence>
<name>A0ABY5BYQ4_9LACO</name>
<feature type="transmembrane region" description="Helical" evidence="1">
    <location>
        <begin position="27"/>
        <end position="46"/>
    </location>
</feature>
<dbReference type="RefSeq" id="WP_252773462.1">
    <property type="nucleotide sequence ID" value="NZ_CP097122.1"/>
</dbReference>
<proteinExistence type="predicted"/>